<evidence type="ECO:0000259" key="2">
    <source>
        <dbReference type="Pfam" id="PF00188"/>
    </source>
</evidence>
<dbReference type="EC" id="2.7.11.1" evidence="3"/>
<evidence type="ECO:0000256" key="1">
    <source>
        <dbReference type="SAM" id="SignalP"/>
    </source>
</evidence>
<dbReference type="RefSeq" id="WP_069327980.1">
    <property type="nucleotide sequence ID" value="NZ_MDER01000043.1"/>
</dbReference>
<dbReference type="Pfam" id="PF00188">
    <property type="entry name" value="CAP"/>
    <property type="match status" value="1"/>
</dbReference>
<feature type="domain" description="SCP" evidence="2">
    <location>
        <begin position="62"/>
        <end position="166"/>
    </location>
</feature>
<dbReference type="STRING" id="1886670.PTI45_02576"/>
<dbReference type="PANTHER" id="PTHR31157">
    <property type="entry name" value="SCP DOMAIN-CONTAINING PROTEIN"/>
    <property type="match status" value="1"/>
</dbReference>
<dbReference type="GO" id="GO:0004674">
    <property type="term" value="F:protein serine/threonine kinase activity"/>
    <property type="evidence" value="ECO:0007669"/>
    <property type="project" value="UniProtKB-KW"/>
</dbReference>
<dbReference type="InterPro" id="IPR006311">
    <property type="entry name" value="TAT_signal"/>
</dbReference>
<keyword evidence="4" id="KW-1185">Reference proteome</keyword>
<accession>A0A1E3L312</accession>
<keyword evidence="3" id="KW-0418">Kinase</keyword>
<name>A0A1E3L312_9BACL</name>
<comment type="caution">
    <text evidence="3">The sequence shown here is derived from an EMBL/GenBank/DDBJ whole genome shotgun (WGS) entry which is preliminary data.</text>
</comment>
<keyword evidence="3" id="KW-0808">Transferase</keyword>
<sequence>MKNNRTLLKRITSTAAAAVLVTVTIAAPAQAATTHHVKTTKPVYASQSASADTSTFVAEVVQLVNQERSKAGLKALTVDTKLQTMAQDKAIDMVKNNYFDHTSPTYGTPFEMMKTYGISYRAAGENIAKGQTSPAQVMQSWMNSSGHKANILSSTFTSIGVGYQNGVWVQDFIGK</sequence>
<gene>
    <name evidence="3" type="ORF">PTI45_02576</name>
</gene>
<reference evidence="3 4" key="1">
    <citation type="submission" date="2016-08" db="EMBL/GenBank/DDBJ databases">
        <title>Genome sequencing of Paenibacillus sp. TI45-13ar, isolated from Korean traditional nuruk.</title>
        <authorList>
            <person name="Kim S.-J."/>
        </authorList>
    </citation>
    <scope>NUCLEOTIDE SEQUENCE [LARGE SCALE GENOMIC DNA]</scope>
    <source>
        <strain evidence="3 4">TI45-13ar</strain>
    </source>
</reference>
<dbReference type="PATRIC" id="fig|1886670.3.peg.2620"/>
<dbReference type="Gene3D" id="3.40.33.10">
    <property type="entry name" value="CAP"/>
    <property type="match status" value="1"/>
</dbReference>
<dbReference type="InterPro" id="IPR014044">
    <property type="entry name" value="CAP_dom"/>
</dbReference>
<dbReference type="CDD" id="cd05379">
    <property type="entry name" value="CAP_bacterial"/>
    <property type="match status" value="1"/>
</dbReference>
<evidence type="ECO:0000313" key="3">
    <source>
        <dbReference type="EMBL" id="ODP28158.1"/>
    </source>
</evidence>
<keyword evidence="3" id="KW-0723">Serine/threonine-protein kinase</keyword>
<protein>
    <submittedName>
        <fullName evidence="3">Non-specific serine/threonine protein kinase</fullName>
        <ecNumber evidence="3">2.7.11.1</ecNumber>
    </submittedName>
</protein>
<dbReference type="PROSITE" id="PS51318">
    <property type="entry name" value="TAT"/>
    <property type="match status" value="1"/>
</dbReference>
<feature type="chain" id="PRO_5009131279" evidence="1">
    <location>
        <begin position="32"/>
        <end position="175"/>
    </location>
</feature>
<dbReference type="Proteomes" id="UP000094578">
    <property type="component" value="Unassembled WGS sequence"/>
</dbReference>
<evidence type="ECO:0000313" key="4">
    <source>
        <dbReference type="Proteomes" id="UP000094578"/>
    </source>
</evidence>
<dbReference type="EMBL" id="MDER01000043">
    <property type="protein sequence ID" value="ODP28158.1"/>
    <property type="molecule type" value="Genomic_DNA"/>
</dbReference>
<proteinExistence type="predicted"/>
<dbReference type="PANTHER" id="PTHR31157:SF1">
    <property type="entry name" value="SCP DOMAIN-CONTAINING PROTEIN"/>
    <property type="match status" value="1"/>
</dbReference>
<keyword evidence="1" id="KW-0732">Signal</keyword>
<dbReference type="SUPFAM" id="SSF55797">
    <property type="entry name" value="PR-1-like"/>
    <property type="match status" value="1"/>
</dbReference>
<organism evidence="3 4">
    <name type="scientific">Paenibacillus nuruki</name>
    <dbReference type="NCBI Taxonomy" id="1886670"/>
    <lineage>
        <taxon>Bacteria</taxon>
        <taxon>Bacillati</taxon>
        <taxon>Bacillota</taxon>
        <taxon>Bacilli</taxon>
        <taxon>Bacillales</taxon>
        <taxon>Paenibacillaceae</taxon>
        <taxon>Paenibacillus</taxon>
    </lineage>
</organism>
<dbReference type="InterPro" id="IPR035940">
    <property type="entry name" value="CAP_sf"/>
</dbReference>
<dbReference type="AlphaFoldDB" id="A0A1E3L312"/>
<feature type="signal peptide" evidence="1">
    <location>
        <begin position="1"/>
        <end position="31"/>
    </location>
</feature>